<accession>A0A0E9QLN5</accession>
<feature type="transmembrane region" description="Helical" evidence="1">
    <location>
        <begin position="7"/>
        <end position="32"/>
    </location>
</feature>
<keyword evidence="1" id="KW-1133">Transmembrane helix</keyword>
<protein>
    <submittedName>
        <fullName evidence="2">Uncharacterized protein</fullName>
    </submittedName>
</protein>
<keyword evidence="1" id="KW-0812">Transmembrane</keyword>
<feature type="transmembrane region" description="Helical" evidence="1">
    <location>
        <begin position="44"/>
        <end position="63"/>
    </location>
</feature>
<sequence>MSLVGHFFLYSLFLSSFLSDFFLLSLSFSFSFSLSLSLSPTFSLSHFASLLGLGYMVASHVTGSKMFSNYFLKNHIVNDRFEVLVF</sequence>
<evidence type="ECO:0000313" key="2">
    <source>
        <dbReference type="EMBL" id="JAH16978.1"/>
    </source>
</evidence>
<organism evidence="2">
    <name type="scientific">Anguilla anguilla</name>
    <name type="common">European freshwater eel</name>
    <name type="synonym">Muraena anguilla</name>
    <dbReference type="NCBI Taxonomy" id="7936"/>
    <lineage>
        <taxon>Eukaryota</taxon>
        <taxon>Metazoa</taxon>
        <taxon>Chordata</taxon>
        <taxon>Craniata</taxon>
        <taxon>Vertebrata</taxon>
        <taxon>Euteleostomi</taxon>
        <taxon>Actinopterygii</taxon>
        <taxon>Neopterygii</taxon>
        <taxon>Teleostei</taxon>
        <taxon>Anguilliformes</taxon>
        <taxon>Anguillidae</taxon>
        <taxon>Anguilla</taxon>
    </lineage>
</organism>
<keyword evidence="1" id="KW-0472">Membrane</keyword>
<proteinExistence type="predicted"/>
<reference evidence="2" key="1">
    <citation type="submission" date="2014-11" db="EMBL/GenBank/DDBJ databases">
        <authorList>
            <person name="Amaro Gonzalez C."/>
        </authorList>
    </citation>
    <scope>NUCLEOTIDE SEQUENCE</scope>
</reference>
<dbReference type="EMBL" id="GBXM01091599">
    <property type="protein sequence ID" value="JAH16978.1"/>
    <property type="molecule type" value="Transcribed_RNA"/>
</dbReference>
<dbReference type="AlphaFoldDB" id="A0A0E9QLN5"/>
<name>A0A0E9QLN5_ANGAN</name>
<reference evidence="2" key="2">
    <citation type="journal article" date="2015" name="Fish Shellfish Immunol.">
        <title>Early steps in the European eel (Anguilla anguilla)-Vibrio vulnificus interaction in the gills: Role of the RtxA13 toxin.</title>
        <authorList>
            <person name="Callol A."/>
            <person name="Pajuelo D."/>
            <person name="Ebbesson L."/>
            <person name="Teles M."/>
            <person name="MacKenzie S."/>
            <person name="Amaro C."/>
        </authorList>
    </citation>
    <scope>NUCLEOTIDE SEQUENCE</scope>
</reference>
<evidence type="ECO:0000256" key="1">
    <source>
        <dbReference type="SAM" id="Phobius"/>
    </source>
</evidence>